<keyword evidence="3" id="KW-0012">Acyltransferase</keyword>
<feature type="transmembrane region" description="Helical" evidence="1">
    <location>
        <begin position="164"/>
        <end position="181"/>
    </location>
</feature>
<accession>A0A117UYG7</accession>
<keyword evidence="1" id="KW-0812">Transmembrane</keyword>
<sequence length="372" mass="40853">MAKSPPLPGLRLPKRHFNALDLSRLLAACAVLFWHYQHFFVPPVDYQFHVNRPKVSPLYPELWWLFDYGHVAVQYFWAVSGFVFAHVYLADAGARGRFWLARVARLWPLHLLTLVLVAVLQAAYSGVNGTEFIYHHQDLKHFLLSLGLAHYWGWQADQSFNGPSWSLSTEILAYAAFWLLLPGLRKSPTVLALTAAVMALALFFLKAPDGPVFTCIGYFFGGAAVYGAALKGGLRAGVLAALAGLLTGAALWLGLHWHWGDAATLLGTFAALLAVLAIDTADRNDKLAAARHLGDASYGVYLWHFPLQLALVLLIDGMLGSRGIARQPAFLLFFVGLSVLAGFASHRWFERPAQKLVLKLAGKGRAGRTAPA</sequence>
<feature type="transmembrane region" description="Helical" evidence="1">
    <location>
        <begin position="75"/>
        <end position="94"/>
    </location>
</feature>
<keyword evidence="4" id="KW-1185">Reference proteome</keyword>
<feature type="transmembrane region" description="Helical" evidence="1">
    <location>
        <begin position="259"/>
        <end position="278"/>
    </location>
</feature>
<name>A0A117UYG7_9SPHN</name>
<dbReference type="GO" id="GO:0000271">
    <property type="term" value="P:polysaccharide biosynthetic process"/>
    <property type="evidence" value="ECO:0007669"/>
    <property type="project" value="TreeGrafter"/>
</dbReference>
<dbReference type="GO" id="GO:0016747">
    <property type="term" value="F:acyltransferase activity, transferring groups other than amino-acyl groups"/>
    <property type="evidence" value="ECO:0007669"/>
    <property type="project" value="InterPro"/>
</dbReference>
<feature type="transmembrane region" description="Helical" evidence="1">
    <location>
        <begin position="106"/>
        <end position="124"/>
    </location>
</feature>
<dbReference type="InterPro" id="IPR050879">
    <property type="entry name" value="Acyltransferase_3"/>
</dbReference>
<feature type="transmembrane region" description="Helical" evidence="1">
    <location>
        <begin position="188"/>
        <end position="205"/>
    </location>
</feature>
<feature type="transmembrane region" description="Helical" evidence="1">
    <location>
        <begin position="211"/>
        <end position="229"/>
    </location>
</feature>
<dbReference type="AlphaFoldDB" id="A0A117UYG7"/>
<proteinExistence type="predicted"/>
<evidence type="ECO:0000313" key="4">
    <source>
        <dbReference type="Proteomes" id="UP000058012"/>
    </source>
</evidence>
<dbReference type="Proteomes" id="UP000058012">
    <property type="component" value="Unassembled WGS sequence"/>
</dbReference>
<dbReference type="STRING" id="1117702.AQZ52_04835"/>
<dbReference type="PANTHER" id="PTHR23028">
    <property type="entry name" value="ACETYLTRANSFERASE"/>
    <property type="match status" value="1"/>
</dbReference>
<keyword evidence="1" id="KW-1133">Transmembrane helix</keyword>
<dbReference type="OrthoDB" id="9796461at2"/>
<feature type="domain" description="Acyltransferase 3" evidence="2">
    <location>
        <begin position="18"/>
        <end position="338"/>
    </location>
</feature>
<keyword evidence="1" id="KW-0472">Membrane</keyword>
<evidence type="ECO:0000259" key="2">
    <source>
        <dbReference type="Pfam" id="PF01757"/>
    </source>
</evidence>
<keyword evidence="3" id="KW-0808">Transferase</keyword>
<feature type="transmembrane region" description="Helical" evidence="1">
    <location>
        <begin position="330"/>
        <end position="349"/>
    </location>
</feature>
<dbReference type="EMBL" id="LLZS01000003">
    <property type="protein sequence ID" value="KUR73170.1"/>
    <property type="molecule type" value="Genomic_DNA"/>
</dbReference>
<evidence type="ECO:0000313" key="3">
    <source>
        <dbReference type="EMBL" id="KUR73170.1"/>
    </source>
</evidence>
<dbReference type="RefSeq" id="WP_067906871.1">
    <property type="nucleotide sequence ID" value="NZ_KQ954244.1"/>
</dbReference>
<protein>
    <submittedName>
        <fullName evidence="3">Acyltransferase</fullName>
    </submittedName>
</protein>
<comment type="caution">
    <text evidence="3">The sequence shown here is derived from an EMBL/GenBank/DDBJ whole genome shotgun (WGS) entry which is preliminary data.</text>
</comment>
<dbReference type="Pfam" id="PF01757">
    <property type="entry name" value="Acyl_transf_3"/>
    <property type="match status" value="1"/>
</dbReference>
<feature type="transmembrane region" description="Helical" evidence="1">
    <location>
        <begin position="236"/>
        <end position="253"/>
    </location>
</feature>
<reference evidence="3 4" key="1">
    <citation type="submission" date="2015-10" db="EMBL/GenBank/DDBJ databases">
        <title>Draft genome sequence of Novosphingobium fuchskuhlense DSM 25065 isolated from a surface water sample of the southwest basin of Lake Grosse Fuchskuhle.</title>
        <authorList>
            <person name="Ruckert C."/>
            <person name="Winkler A."/>
            <person name="Glaeser J."/>
            <person name="Grossart H.-P."/>
            <person name="Kalinowski J."/>
            <person name="Glaeser S."/>
        </authorList>
    </citation>
    <scope>NUCLEOTIDE SEQUENCE [LARGE SCALE GENOMIC DNA]</scope>
    <source>
        <strain evidence="3 4">FNE08-7</strain>
    </source>
</reference>
<dbReference type="InterPro" id="IPR002656">
    <property type="entry name" value="Acyl_transf_3_dom"/>
</dbReference>
<dbReference type="PANTHER" id="PTHR23028:SF53">
    <property type="entry name" value="ACYL_TRANSF_3 DOMAIN-CONTAINING PROTEIN"/>
    <property type="match status" value="1"/>
</dbReference>
<gene>
    <name evidence="3" type="ORF">AQZ52_04835</name>
</gene>
<feature type="transmembrane region" description="Helical" evidence="1">
    <location>
        <begin position="298"/>
        <end position="318"/>
    </location>
</feature>
<evidence type="ECO:0000256" key="1">
    <source>
        <dbReference type="SAM" id="Phobius"/>
    </source>
</evidence>
<organism evidence="3 4">
    <name type="scientific">Novosphingobium fuchskuhlense</name>
    <dbReference type="NCBI Taxonomy" id="1117702"/>
    <lineage>
        <taxon>Bacteria</taxon>
        <taxon>Pseudomonadati</taxon>
        <taxon>Pseudomonadota</taxon>
        <taxon>Alphaproteobacteria</taxon>
        <taxon>Sphingomonadales</taxon>
        <taxon>Sphingomonadaceae</taxon>
        <taxon>Novosphingobium</taxon>
    </lineage>
</organism>
<dbReference type="GO" id="GO:0016020">
    <property type="term" value="C:membrane"/>
    <property type="evidence" value="ECO:0007669"/>
    <property type="project" value="TreeGrafter"/>
</dbReference>